<evidence type="ECO:0008006" key="3">
    <source>
        <dbReference type="Google" id="ProtNLM"/>
    </source>
</evidence>
<dbReference type="RefSeq" id="WP_380079320.1">
    <property type="nucleotide sequence ID" value="NZ_JBHRZF010000167.1"/>
</dbReference>
<gene>
    <name evidence="1" type="ORF">ACFOPQ_14300</name>
</gene>
<dbReference type="EMBL" id="JBHRZF010000167">
    <property type="protein sequence ID" value="MFC3861936.1"/>
    <property type="molecule type" value="Genomic_DNA"/>
</dbReference>
<name>A0ABV8A9E1_9DEIO</name>
<proteinExistence type="predicted"/>
<organism evidence="1 2">
    <name type="scientific">Deinococcus antarcticus</name>
    <dbReference type="NCBI Taxonomy" id="1298767"/>
    <lineage>
        <taxon>Bacteria</taxon>
        <taxon>Thermotogati</taxon>
        <taxon>Deinococcota</taxon>
        <taxon>Deinococci</taxon>
        <taxon>Deinococcales</taxon>
        <taxon>Deinococcaceae</taxon>
        <taxon>Deinococcus</taxon>
    </lineage>
</organism>
<protein>
    <recommendedName>
        <fullName evidence="3">Bacterial transcriptional activator domain-containing protein</fullName>
    </recommendedName>
</protein>
<sequence length="428" mass="49042">MGEVTSQQAPPVLTVQLVKDNFTLYLNHEPLTLPPKWVIFYTLLAVNHNRHISTDEVCDHHPWSRLTPDIAGRDLWRFTRKHEARHFGQRITHSPSRQATKLFTLLPEVTRHLTFQPDQATVADHLRSLRQHRNVVAMQLSECTLLLQSGLVKQSHERLLALKNQPLNINDLAHTETLITMCLNEFYGPEGTAQQVPVLEHLLTQPGLNRLNRARLLIRLARHATLSAQYDAARMYFELLRPSLLPEDGVEYCWYHVNYGLFLRRTGQLHEAMHHQRLAHDTAQVAQWWHGVYAASYNMALMHITASEEAPTAAKVKHLAQAYDWAMRAYSTVVLTRQPVSIADNSVLLALIEGKRGHIVEARHWLRHSQYRVPDTGEHYPSDQVVYAELARIESSAGNHFLSHVTREAVEVARHGTFTPPPFFEVIP</sequence>
<accession>A0ABV8A9E1</accession>
<comment type="caution">
    <text evidence="1">The sequence shown here is derived from an EMBL/GenBank/DDBJ whole genome shotgun (WGS) entry which is preliminary data.</text>
</comment>
<dbReference type="Proteomes" id="UP001595748">
    <property type="component" value="Unassembled WGS sequence"/>
</dbReference>
<reference evidence="2" key="1">
    <citation type="journal article" date="2019" name="Int. J. Syst. Evol. Microbiol.">
        <title>The Global Catalogue of Microorganisms (GCM) 10K type strain sequencing project: providing services to taxonomists for standard genome sequencing and annotation.</title>
        <authorList>
            <consortium name="The Broad Institute Genomics Platform"/>
            <consortium name="The Broad Institute Genome Sequencing Center for Infectious Disease"/>
            <person name="Wu L."/>
            <person name="Ma J."/>
        </authorList>
    </citation>
    <scope>NUCLEOTIDE SEQUENCE [LARGE SCALE GENOMIC DNA]</scope>
    <source>
        <strain evidence="2">CCTCC AB 2013263</strain>
    </source>
</reference>
<keyword evidence="2" id="KW-1185">Reference proteome</keyword>
<evidence type="ECO:0000313" key="1">
    <source>
        <dbReference type="EMBL" id="MFC3861936.1"/>
    </source>
</evidence>
<evidence type="ECO:0000313" key="2">
    <source>
        <dbReference type="Proteomes" id="UP001595748"/>
    </source>
</evidence>